<accession>A0AAU9X394</accession>
<feature type="compositionally biased region" description="Basic and acidic residues" evidence="23">
    <location>
        <begin position="748"/>
        <end position="758"/>
    </location>
</feature>
<dbReference type="InterPro" id="IPR045092">
    <property type="entry name" value="Rrp6-like"/>
</dbReference>
<organism evidence="25 26">
    <name type="scientific">Pocillopora meandrina</name>
    <dbReference type="NCBI Taxonomy" id="46732"/>
    <lineage>
        <taxon>Eukaryota</taxon>
        <taxon>Metazoa</taxon>
        <taxon>Cnidaria</taxon>
        <taxon>Anthozoa</taxon>
        <taxon>Hexacorallia</taxon>
        <taxon>Scleractinia</taxon>
        <taxon>Astrocoeniina</taxon>
        <taxon>Pocilloporidae</taxon>
        <taxon>Pocillopora</taxon>
    </lineage>
</organism>
<evidence type="ECO:0000256" key="10">
    <source>
        <dbReference type="ARBA" id="ARBA00022723"/>
    </source>
</evidence>
<feature type="region of interest" description="Disordered" evidence="23">
    <location>
        <begin position="577"/>
        <end position="625"/>
    </location>
</feature>
<evidence type="ECO:0000259" key="24">
    <source>
        <dbReference type="PROSITE" id="PS50967"/>
    </source>
</evidence>
<dbReference type="InterPro" id="IPR012337">
    <property type="entry name" value="RNaseH-like_sf"/>
</dbReference>
<name>A0AAU9X394_9CNID</name>
<protein>
    <recommendedName>
        <fullName evidence="22">Exosome complex component 10</fullName>
    </recommendedName>
</protein>
<evidence type="ECO:0000313" key="25">
    <source>
        <dbReference type="EMBL" id="CAH3134857.1"/>
    </source>
</evidence>
<dbReference type="Pfam" id="PF00570">
    <property type="entry name" value="HRDC"/>
    <property type="match status" value="1"/>
</dbReference>
<dbReference type="InterPro" id="IPR049559">
    <property type="entry name" value="Rrp6p-like_exo"/>
</dbReference>
<dbReference type="SMART" id="SM00474">
    <property type="entry name" value="35EXOc"/>
    <property type="match status" value="1"/>
</dbReference>
<evidence type="ECO:0000256" key="13">
    <source>
        <dbReference type="ARBA" id="ARBA00022835"/>
    </source>
</evidence>
<keyword evidence="19" id="KW-0539">Nucleus</keyword>
<keyword evidence="26" id="KW-1185">Reference proteome</keyword>
<dbReference type="GO" id="GO:0046872">
    <property type="term" value="F:metal ion binding"/>
    <property type="evidence" value="ECO:0007669"/>
    <property type="project" value="UniProtKB-KW"/>
</dbReference>
<evidence type="ECO:0000256" key="11">
    <source>
        <dbReference type="ARBA" id="ARBA00022763"/>
    </source>
</evidence>
<keyword evidence="13" id="KW-0271">Exosome</keyword>
<keyword evidence="8" id="KW-0597">Phosphoprotein</keyword>
<dbReference type="GO" id="GO:0071044">
    <property type="term" value="P:histone mRNA catabolic process"/>
    <property type="evidence" value="ECO:0007669"/>
    <property type="project" value="TreeGrafter"/>
</dbReference>
<dbReference type="Pfam" id="PF08066">
    <property type="entry name" value="PMC2NT"/>
    <property type="match status" value="1"/>
</dbReference>
<feature type="compositionally biased region" description="Polar residues" evidence="23">
    <location>
        <begin position="613"/>
        <end position="625"/>
    </location>
</feature>
<feature type="compositionally biased region" description="Polar residues" evidence="23">
    <location>
        <begin position="589"/>
        <end position="604"/>
    </location>
</feature>
<dbReference type="GO" id="GO:0005737">
    <property type="term" value="C:cytoplasm"/>
    <property type="evidence" value="ECO:0007669"/>
    <property type="project" value="UniProtKB-SubCell"/>
</dbReference>
<keyword evidence="11" id="KW-0227">DNA damage</keyword>
<keyword evidence="12" id="KW-0378">Hydrolase</keyword>
<feature type="compositionally biased region" description="Low complexity" evidence="23">
    <location>
        <begin position="855"/>
        <end position="869"/>
    </location>
</feature>
<feature type="region of interest" description="Disordered" evidence="23">
    <location>
        <begin position="685"/>
        <end position="869"/>
    </location>
</feature>
<evidence type="ECO:0000256" key="16">
    <source>
        <dbReference type="ARBA" id="ARBA00022843"/>
    </source>
</evidence>
<keyword evidence="17" id="KW-0694">RNA-binding</keyword>
<evidence type="ECO:0000256" key="15">
    <source>
        <dbReference type="ARBA" id="ARBA00022842"/>
    </source>
</evidence>
<dbReference type="GO" id="GO:0071035">
    <property type="term" value="P:nuclear polyadenylation-dependent rRNA catabolic process"/>
    <property type="evidence" value="ECO:0007669"/>
    <property type="project" value="TreeGrafter"/>
</dbReference>
<evidence type="ECO:0000256" key="1">
    <source>
        <dbReference type="ARBA" id="ARBA00001946"/>
    </source>
</evidence>
<dbReference type="InterPro" id="IPR002121">
    <property type="entry name" value="HRDC_dom"/>
</dbReference>
<evidence type="ECO:0000313" key="26">
    <source>
        <dbReference type="Proteomes" id="UP001159428"/>
    </source>
</evidence>
<evidence type="ECO:0000256" key="19">
    <source>
        <dbReference type="ARBA" id="ARBA00023242"/>
    </source>
</evidence>
<dbReference type="GO" id="GO:0006281">
    <property type="term" value="P:DNA repair"/>
    <property type="evidence" value="ECO:0007669"/>
    <property type="project" value="UniProtKB-KW"/>
</dbReference>
<comment type="caution">
    <text evidence="25">The sequence shown here is derived from an EMBL/GenBank/DDBJ whole genome shotgun (WGS) entry which is preliminary data.</text>
</comment>
<feature type="compositionally biased region" description="Low complexity" evidence="23">
    <location>
        <begin position="578"/>
        <end position="588"/>
    </location>
</feature>
<dbReference type="GO" id="GO:0071036">
    <property type="term" value="P:nuclear polyadenylation-dependent snoRNA catabolic process"/>
    <property type="evidence" value="ECO:0007669"/>
    <property type="project" value="TreeGrafter"/>
</dbReference>
<dbReference type="GO" id="GO:0000166">
    <property type="term" value="F:nucleotide binding"/>
    <property type="evidence" value="ECO:0007669"/>
    <property type="project" value="InterPro"/>
</dbReference>
<dbReference type="InterPro" id="IPR002562">
    <property type="entry name" value="3'-5'_exonuclease_dom"/>
</dbReference>
<dbReference type="InterPro" id="IPR012588">
    <property type="entry name" value="Exosome-assoc_fac_Rrp6_N"/>
</dbReference>
<dbReference type="GO" id="GO:0003727">
    <property type="term" value="F:single-stranded RNA binding"/>
    <property type="evidence" value="ECO:0007669"/>
    <property type="project" value="TreeGrafter"/>
</dbReference>
<dbReference type="GO" id="GO:0071051">
    <property type="term" value="P:poly(A)-dependent snoRNA 3'-end processing"/>
    <property type="evidence" value="ECO:0007669"/>
    <property type="project" value="TreeGrafter"/>
</dbReference>
<dbReference type="InterPro" id="IPR010997">
    <property type="entry name" value="HRDC-like_sf"/>
</dbReference>
<dbReference type="GO" id="GO:0071040">
    <property type="term" value="P:nuclear polyadenylation-dependent antisense transcript catabolic process"/>
    <property type="evidence" value="ECO:0007669"/>
    <property type="project" value="TreeGrafter"/>
</dbReference>
<keyword evidence="5" id="KW-0963">Cytoplasm</keyword>
<evidence type="ECO:0000256" key="5">
    <source>
        <dbReference type="ARBA" id="ARBA00022490"/>
    </source>
</evidence>
<evidence type="ECO:0000256" key="3">
    <source>
        <dbReference type="ARBA" id="ARBA00004604"/>
    </source>
</evidence>
<gene>
    <name evidence="25" type="ORF">PMEA_00016072</name>
</gene>
<evidence type="ECO:0000256" key="8">
    <source>
        <dbReference type="ARBA" id="ARBA00022553"/>
    </source>
</evidence>
<keyword evidence="7" id="KW-0698">rRNA processing</keyword>
<evidence type="ECO:0000256" key="4">
    <source>
        <dbReference type="ARBA" id="ARBA00004642"/>
    </source>
</evidence>
<dbReference type="CDD" id="cd06147">
    <property type="entry name" value="Rrp6p_like_exo"/>
    <property type="match status" value="1"/>
</dbReference>
<dbReference type="FunFam" id="3.30.420.10:FF:000022">
    <property type="entry name" value="Exosome component 10"/>
    <property type="match status" value="1"/>
</dbReference>
<dbReference type="SUPFAM" id="SSF47819">
    <property type="entry name" value="HRDC-like"/>
    <property type="match status" value="1"/>
</dbReference>
<comment type="similarity">
    <text evidence="20">Belongs to the exosome component 10/RRP6 family.</text>
</comment>
<dbReference type="GO" id="GO:0000175">
    <property type="term" value="F:3'-5'-RNA exonuclease activity"/>
    <property type="evidence" value="ECO:0007669"/>
    <property type="project" value="InterPro"/>
</dbReference>
<evidence type="ECO:0000256" key="21">
    <source>
        <dbReference type="ARBA" id="ARBA00065628"/>
    </source>
</evidence>
<keyword evidence="18" id="KW-0234">DNA repair</keyword>
<evidence type="ECO:0000256" key="6">
    <source>
        <dbReference type="ARBA" id="ARBA00022499"/>
    </source>
</evidence>
<feature type="compositionally biased region" description="Polar residues" evidence="23">
    <location>
        <begin position="709"/>
        <end position="733"/>
    </location>
</feature>
<dbReference type="GO" id="GO:0000467">
    <property type="term" value="P:exonucleolytic trimming to generate mature 3'-end of 5.8S rRNA from tricistronic rRNA transcript (SSU-rRNA, 5.8S rRNA, LSU-rRNA)"/>
    <property type="evidence" value="ECO:0007669"/>
    <property type="project" value="InterPro"/>
</dbReference>
<comment type="cofactor">
    <cofactor evidence="1">
        <name>Mg(2+)</name>
        <dbReference type="ChEBI" id="CHEBI:18420"/>
    </cofactor>
</comment>
<evidence type="ECO:0000256" key="14">
    <source>
        <dbReference type="ARBA" id="ARBA00022839"/>
    </source>
</evidence>
<evidence type="ECO:0000256" key="20">
    <source>
        <dbReference type="ARBA" id="ARBA00043957"/>
    </source>
</evidence>
<evidence type="ECO:0000256" key="18">
    <source>
        <dbReference type="ARBA" id="ARBA00023204"/>
    </source>
</evidence>
<keyword evidence="15" id="KW-0460">Magnesium</keyword>
<dbReference type="PANTHER" id="PTHR12124:SF47">
    <property type="entry name" value="EXOSOME COMPONENT 10"/>
    <property type="match status" value="1"/>
</dbReference>
<dbReference type="GO" id="GO:0071037">
    <property type="term" value="P:nuclear polyadenylation-dependent snRNA catabolic process"/>
    <property type="evidence" value="ECO:0007669"/>
    <property type="project" value="TreeGrafter"/>
</dbReference>
<dbReference type="Gene3D" id="1.10.150.80">
    <property type="entry name" value="HRDC domain"/>
    <property type="match status" value="1"/>
</dbReference>
<dbReference type="Gene3D" id="3.30.420.10">
    <property type="entry name" value="Ribonuclease H-like superfamily/Ribonuclease H"/>
    <property type="match status" value="1"/>
</dbReference>
<evidence type="ECO:0000256" key="12">
    <source>
        <dbReference type="ARBA" id="ARBA00022801"/>
    </source>
</evidence>
<keyword evidence="16" id="KW-0832">Ubl conjugation</keyword>
<dbReference type="GO" id="GO:0019219">
    <property type="term" value="P:regulation of nucleobase-containing compound metabolic process"/>
    <property type="evidence" value="ECO:0007669"/>
    <property type="project" value="UniProtKB-ARBA"/>
</dbReference>
<keyword evidence="14" id="KW-0269">Exonuclease</keyword>
<feature type="domain" description="HRDC" evidence="24">
    <location>
        <begin position="493"/>
        <end position="573"/>
    </location>
</feature>
<comment type="subunit">
    <text evidence="21">Component of the RNA exosome complex. The catalytically inactive RNA exosome core complex (Exo-9) associates with the catalytic subunit EXOSC10/RRP6 (via its N-terminus). Exo-9 may associate with DIS3 to form the nucleolar exosome complex, or DIS3L to form the cytoplasmic exosome complex. The RNA exosome complex interacts with cofactors C1D/RRP47, MPHOSPH6/MPP6 and MTREX/MTR4. Interacts with MTREX; the interaction with MTREX mediates the association of MTREX with nuclear RNA exosomes. Part of the small subunit (SSU) processome, composed of more than 70 proteins and the RNA chaperone small nucleolar RNA (snoRNA) U3. Interacts with ALYREF/THOC4. Interacts with DHX36; this interaction occurs in a RNase-insensitive manner. Interacts with NRDE2. Interacts (via C-terminus) with USP36 (via C-terminus); the interaction is facilitated by the association with RNA and promotes sumoylation of EXOSC10.</text>
</comment>
<dbReference type="SMART" id="SM00341">
    <property type="entry name" value="HRDC"/>
    <property type="match status" value="1"/>
</dbReference>
<feature type="compositionally biased region" description="Polar residues" evidence="23">
    <location>
        <begin position="827"/>
        <end position="839"/>
    </location>
</feature>
<evidence type="ECO:0000256" key="7">
    <source>
        <dbReference type="ARBA" id="ARBA00022552"/>
    </source>
</evidence>
<evidence type="ECO:0000256" key="22">
    <source>
        <dbReference type="ARBA" id="ARBA00070703"/>
    </source>
</evidence>
<proteinExistence type="inferred from homology"/>
<dbReference type="Pfam" id="PF01612">
    <property type="entry name" value="DNA_pol_A_exo1"/>
    <property type="match status" value="1"/>
</dbReference>
<evidence type="ECO:0000256" key="17">
    <source>
        <dbReference type="ARBA" id="ARBA00022884"/>
    </source>
</evidence>
<comment type="subcellular location">
    <subcellularLocation>
        <location evidence="2">Cytoplasm</location>
    </subcellularLocation>
    <subcellularLocation>
        <location evidence="3">Nucleus</location>
        <location evidence="3">Nucleolus</location>
    </subcellularLocation>
    <subcellularLocation>
        <location evidence="4">Nucleus</location>
        <location evidence="4">Nucleoplasm</location>
    </subcellularLocation>
</comment>
<evidence type="ECO:0000256" key="23">
    <source>
        <dbReference type="SAM" id="MobiDB-lite"/>
    </source>
</evidence>
<dbReference type="GO" id="GO:0000176">
    <property type="term" value="C:nuclear exosome (RNase complex)"/>
    <property type="evidence" value="ECO:0007669"/>
    <property type="project" value="InterPro"/>
</dbReference>
<dbReference type="InterPro" id="IPR036397">
    <property type="entry name" value="RNaseH_sf"/>
</dbReference>
<dbReference type="InterPro" id="IPR044876">
    <property type="entry name" value="HRDC_dom_sf"/>
</dbReference>
<keyword evidence="9" id="KW-0540">Nuclease</keyword>
<dbReference type="PROSITE" id="PS50967">
    <property type="entry name" value="HRDC"/>
    <property type="match status" value="1"/>
</dbReference>
<keyword evidence="10" id="KW-0479">Metal-binding</keyword>
<sequence length="869" mass="98511">MADHMEKDDAESVLPGIGDLKSFSQESLAAIVQAVRESGNLPGAGEDHDFYYSFPDFREFRSAQGARLLSNIGNLLHHWKVHCQWPSDTHAIDPDSDELIDSLVEANDILLERVDTNLDEAAGLKSDKTNQTVAGAPGQQGTPIVSSWNRAKKDIPGKKDTNFRFLMAKHIQRPQLKFKDKIDNSNTPFIPIIKRKPNSLRPLEVDETSSSRHLSGDAQVPSAIADFVHQERVKGISSSSVNSTAHPYQYELEVFQPPENQLMQHKEELYDELEKTPFTLIETTEQLHELYQHLATVTEFAVDLEAHSYRSFQGFCCLMQISTRHQDFLIDTLELRSELQILNDYFTNPGILKVFHGADMDIGWLQRDFGIYVVNMFDTGQAARVLNYGKYSLAFLLKKFCDVTANKQYQLADWRIRPLPSEMVHYAREDTHYLLYICDRLHNELIKHGNANNNLLQLVYSRSRDICLKRYEKPLFTSESYRKVLEKHKRTFNPVQMHAFRLLFTWRDNMAREEDESYGFVIPNHMMFQISETLPREAQGVLACCNPVPTLVKQYVNEIHMLIVEAKQLALTANKNISSSGTSSQVDSGNTTRQNVLMSPNVSQPPLIDSDNKPNLPTDNGESAAVSHSVSSYGRVLVSGPAIIRANPTVSLFKIVEVGQPTDGQKKAEKIKASFQNPFQKFLPVKSRSETTEGHAVVGDLQSDEQTRRINQQWRQATQLQSSSTISEPTVSQKRSHTENGDTPEDLTPLRDKTTEKSAKKKRKRESGDSCSSMSHYNKDEKMSPSHDSVSQPGREFVPFNYSDVDYSTFLGDTQKDSREKAVVFNPYNSSKDSKSNGPRSKVHMKSGHKSLTFSSKKPSSQKQKWPRR</sequence>
<dbReference type="SUPFAM" id="SSF53098">
    <property type="entry name" value="Ribonuclease H-like"/>
    <property type="match status" value="1"/>
</dbReference>
<reference evidence="25 26" key="1">
    <citation type="submission" date="2022-05" db="EMBL/GenBank/DDBJ databases">
        <authorList>
            <consortium name="Genoscope - CEA"/>
            <person name="William W."/>
        </authorList>
    </citation>
    <scope>NUCLEOTIDE SEQUENCE [LARGE SCALE GENOMIC DNA]</scope>
</reference>
<evidence type="ECO:0000256" key="2">
    <source>
        <dbReference type="ARBA" id="ARBA00004496"/>
    </source>
</evidence>
<dbReference type="PANTHER" id="PTHR12124">
    <property type="entry name" value="POLYMYOSITIS/SCLERODERMA AUTOANTIGEN-RELATED"/>
    <property type="match status" value="1"/>
</dbReference>
<dbReference type="FunFam" id="1.10.150.80:FF:000001">
    <property type="entry name" value="Putative exosome component 10"/>
    <property type="match status" value="1"/>
</dbReference>
<dbReference type="AlphaFoldDB" id="A0AAU9X394"/>
<dbReference type="EMBL" id="CALNXJ010000029">
    <property type="protein sequence ID" value="CAH3134857.1"/>
    <property type="molecule type" value="Genomic_DNA"/>
</dbReference>
<dbReference type="GO" id="GO:0071038">
    <property type="term" value="P:TRAMP-dependent tRNA surveillance pathway"/>
    <property type="evidence" value="ECO:0007669"/>
    <property type="project" value="TreeGrafter"/>
</dbReference>
<dbReference type="Proteomes" id="UP001159428">
    <property type="component" value="Unassembled WGS sequence"/>
</dbReference>
<dbReference type="GO" id="GO:0005730">
    <property type="term" value="C:nucleolus"/>
    <property type="evidence" value="ECO:0007669"/>
    <property type="project" value="UniProtKB-SubCell"/>
</dbReference>
<dbReference type="GO" id="GO:0071039">
    <property type="term" value="P:nuclear polyadenylation-dependent CUT catabolic process"/>
    <property type="evidence" value="ECO:0007669"/>
    <property type="project" value="TreeGrafter"/>
</dbReference>
<dbReference type="GO" id="GO:0005654">
    <property type="term" value="C:nucleoplasm"/>
    <property type="evidence" value="ECO:0007669"/>
    <property type="project" value="UniProtKB-SubCell"/>
</dbReference>
<evidence type="ECO:0000256" key="9">
    <source>
        <dbReference type="ARBA" id="ARBA00022722"/>
    </source>
</evidence>
<keyword evidence="6" id="KW-1017">Isopeptide bond</keyword>